<organism evidence="1 2">
    <name type="scientific">Lynx pardinus</name>
    <name type="common">Iberian lynx</name>
    <name type="synonym">Felis pardina</name>
    <dbReference type="NCBI Taxonomy" id="191816"/>
    <lineage>
        <taxon>Eukaryota</taxon>
        <taxon>Metazoa</taxon>
        <taxon>Chordata</taxon>
        <taxon>Craniata</taxon>
        <taxon>Vertebrata</taxon>
        <taxon>Euteleostomi</taxon>
        <taxon>Mammalia</taxon>
        <taxon>Eutheria</taxon>
        <taxon>Laurasiatheria</taxon>
        <taxon>Carnivora</taxon>
        <taxon>Feliformia</taxon>
        <taxon>Felidae</taxon>
        <taxon>Felinae</taxon>
        <taxon>Lynx</taxon>
    </lineage>
</organism>
<dbReference type="AlphaFoldDB" id="A0A485MK70"/>
<dbReference type="Proteomes" id="UP000386466">
    <property type="component" value="Unassembled WGS sequence"/>
</dbReference>
<sequence length="68" mass="7221">MAQPIKMQAAKMQTMVGSFQPGKVQARMESVLAKEQTTSSGVADTAMTYCAVSGPCSVSALAFWMSTR</sequence>
<gene>
    <name evidence="1" type="ORF">LYPA_23C007681</name>
</gene>
<evidence type="ECO:0000313" key="2">
    <source>
        <dbReference type="Proteomes" id="UP000386466"/>
    </source>
</evidence>
<proteinExistence type="predicted"/>
<accession>A0A485MK70</accession>
<keyword evidence="2" id="KW-1185">Reference proteome</keyword>
<evidence type="ECO:0000313" key="1">
    <source>
        <dbReference type="EMBL" id="VFV20278.1"/>
    </source>
</evidence>
<name>A0A485MK70_LYNPA</name>
<reference evidence="1 2" key="1">
    <citation type="submission" date="2019-01" db="EMBL/GenBank/DDBJ databases">
        <authorList>
            <person name="Alioto T."/>
            <person name="Alioto T."/>
        </authorList>
    </citation>
    <scope>NUCLEOTIDE SEQUENCE [LARGE SCALE GENOMIC DNA]</scope>
</reference>
<protein>
    <submittedName>
        <fullName evidence="1">Uncharacterized protein</fullName>
    </submittedName>
</protein>
<dbReference type="EMBL" id="CAAGRJ010002506">
    <property type="protein sequence ID" value="VFV20278.1"/>
    <property type="molecule type" value="Genomic_DNA"/>
</dbReference>